<feature type="transmembrane region" description="Helical" evidence="1">
    <location>
        <begin position="372"/>
        <end position="391"/>
    </location>
</feature>
<feature type="transmembrane region" description="Helical" evidence="1">
    <location>
        <begin position="498"/>
        <end position="519"/>
    </location>
</feature>
<evidence type="ECO:0000313" key="3">
    <source>
        <dbReference type="EMBL" id="SUZ98220.1"/>
    </source>
</evidence>
<proteinExistence type="predicted"/>
<feature type="transmembrane region" description="Helical" evidence="1">
    <location>
        <begin position="339"/>
        <end position="360"/>
    </location>
</feature>
<evidence type="ECO:0000259" key="2">
    <source>
        <dbReference type="SMART" id="SM00471"/>
    </source>
</evidence>
<dbReference type="InterPro" id="IPR006675">
    <property type="entry name" value="HDIG_dom"/>
</dbReference>
<dbReference type="Gene3D" id="1.10.3210.10">
    <property type="entry name" value="Hypothetical protein af1432"/>
    <property type="match status" value="1"/>
</dbReference>
<dbReference type="Pfam" id="PF07698">
    <property type="entry name" value="7TM-7TMR_HD"/>
    <property type="match status" value="1"/>
</dbReference>
<feature type="domain" description="HD/PDEase" evidence="2">
    <location>
        <begin position="548"/>
        <end position="707"/>
    </location>
</feature>
<dbReference type="NCBIfam" id="TIGR00277">
    <property type="entry name" value="HDIG"/>
    <property type="match status" value="1"/>
</dbReference>
<keyword evidence="1" id="KW-1133">Transmembrane helix</keyword>
<dbReference type="InterPro" id="IPR052722">
    <property type="entry name" value="PgpH_phosphodiesterase"/>
</dbReference>
<feature type="transmembrane region" description="Helical" evidence="1">
    <location>
        <begin position="397"/>
        <end position="415"/>
    </location>
</feature>
<name>A0A381S2C5_9ZZZZ</name>
<dbReference type="CDD" id="cd00077">
    <property type="entry name" value="HDc"/>
    <property type="match status" value="1"/>
</dbReference>
<dbReference type="Pfam" id="PF07697">
    <property type="entry name" value="7TMR-HDED"/>
    <property type="match status" value="1"/>
</dbReference>
<keyword evidence="1" id="KW-0812">Transmembrane</keyword>
<feature type="transmembrane region" description="Helical" evidence="1">
    <location>
        <begin position="427"/>
        <end position="453"/>
    </location>
</feature>
<reference evidence="3" key="1">
    <citation type="submission" date="2018-05" db="EMBL/GenBank/DDBJ databases">
        <authorList>
            <person name="Lanie J.A."/>
            <person name="Ng W.-L."/>
            <person name="Kazmierczak K.M."/>
            <person name="Andrzejewski T.M."/>
            <person name="Davidsen T.M."/>
            <person name="Wayne K.J."/>
            <person name="Tettelin H."/>
            <person name="Glass J.I."/>
            <person name="Rusch D."/>
            <person name="Podicherti R."/>
            <person name="Tsui H.-C.T."/>
            <person name="Winkler M.E."/>
        </authorList>
    </citation>
    <scope>NUCLEOTIDE SEQUENCE</scope>
</reference>
<dbReference type="SUPFAM" id="SSF109604">
    <property type="entry name" value="HD-domain/PDEase-like"/>
    <property type="match status" value="1"/>
</dbReference>
<keyword evidence="1" id="KW-0472">Membrane</keyword>
<dbReference type="InterPro" id="IPR003607">
    <property type="entry name" value="HD/PDEase_dom"/>
</dbReference>
<sequence length="781" mass="88573">MSPLRKNQKAKLSRDEKRYAINRVLILGGLVVAISFFFPGGKALEYNYELGDVTREEIVAEFNFPILKQEQQLENDLAEAIKTEPFRFERRQEIVETQSTEIEQFMVAITDLSKARSSYQETLTLLWEKRYGEEEEKIKTRAVTDSAALSTLEEQSAGKYPFDLNDPEWAQFISLKYENGKEINLDSLTIATLNIARNRWAVGIFDIPKDEIESNEIAVASKDISEIMDKTDFNDLEEAWTEAKKEVTDAFPEDELLRNIGYRIIVEFMKPNVIFDRELTEQLQNIATARVPRYQGIIMQYERIVDANTRVNSETLLKLQSYQHAIEQQERSERGLAAVLPWLGRLILVAVILSLFFASIKTYRPDLFYKNNILLLLSTLFLLIVALSYLFVFTFDFSEYLIPFTVGGMVLTVLFDGRLAMTASVALAVLVSFIIGGKLDFAIIALFTSMAAIYAVRQLRTRSQLFTAILFIVISGAVTLTAIGIIKRLHWTDIGNNLLYMTISGVLAPFITYGISALFEVIFRVTSDLTLLELTDFNHPLLKRLSQEANGTFNHSVVVGNLAESCANAVGGNPLLSRVGAYYHDIGKLTRPEYFIENQFGGENPHDALAPSLSSKIIVGHVKDGIKLTREYHLPPAVADFIPMHHGTSRIDYFYNRALDQQSEETGSLSEEDFRYPGPKPNTKETGLLMICEAVEAAVRSLKNPTLNKIESMADKIIEKKLKEEQLDECPLTMRDLNKIKGEVNGRYGMMPVLRGIYHLRIEYPDQEEELQEENVENVSE</sequence>
<gene>
    <name evidence="3" type="ORF">METZ01_LOCUS51074</name>
</gene>
<dbReference type="AlphaFoldDB" id="A0A381S2C5"/>
<dbReference type="InterPro" id="IPR011624">
    <property type="entry name" value="Metal-dep_PHydrolase_7TM_extra"/>
</dbReference>
<dbReference type="SMART" id="SM00471">
    <property type="entry name" value="HDc"/>
    <property type="match status" value="1"/>
</dbReference>
<evidence type="ECO:0000256" key="1">
    <source>
        <dbReference type="SAM" id="Phobius"/>
    </source>
</evidence>
<dbReference type="InterPro" id="IPR011621">
    <property type="entry name" value="Metal-dep_PHydrolase_7TM_intra"/>
</dbReference>
<protein>
    <recommendedName>
        <fullName evidence="2">HD/PDEase domain-containing protein</fullName>
    </recommendedName>
</protein>
<dbReference type="EMBL" id="UINC01002583">
    <property type="protein sequence ID" value="SUZ98220.1"/>
    <property type="molecule type" value="Genomic_DNA"/>
</dbReference>
<feature type="transmembrane region" description="Helical" evidence="1">
    <location>
        <begin position="20"/>
        <end position="38"/>
    </location>
</feature>
<dbReference type="InterPro" id="IPR006674">
    <property type="entry name" value="HD_domain"/>
</dbReference>
<dbReference type="Pfam" id="PF01966">
    <property type="entry name" value="HD"/>
    <property type="match status" value="1"/>
</dbReference>
<organism evidence="3">
    <name type="scientific">marine metagenome</name>
    <dbReference type="NCBI Taxonomy" id="408172"/>
    <lineage>
        <taxon>unclassified sequences</taxon>
        <taxon>metagenomes</taxon>
        <taxon>ecological metagenomes</taxon>
    </lineage>
</organism>
<dbReference type="PANTHER" id="PTHR36442:SF1">
    <property type="entry name" value="CYCLIC-DI-AMP PHOSPHODIESTERASE PGPH"/>
    <property type="match status" value="1"/>
</dbReference>
<dbReference type="PANTHER" id="PTHR36442">
    <property type="entry name" value="CYCLIC-DI-AMP PHOSPHODIESTERASE PGPH"/>
    <property type="match status" value="1"/>
</dbReference>
<feature type="transmembrane region" description="Helical" evidence="1">
    <location>
        <begin position="465"/>
        <end position="486"/>
    </location>
</feature>
<accession>A0A381S2C5</accession>